<evidence type="ECO:0000313" key="7">
    <source>
        <dbReference type="Proteomes" id="UP000054350"/>
    </source>
</evidence>
<dbReference type="InterPro" id="IPR009828">
    <property type="entry name" value="CYRIA/CYRIB_Rac1-bd"/>
</dbReference>
<evidence type="ECO:0000256" key="2">
    <source>
        <dbReference type="ARBA" id="ARBA00005778"/>
    </source>
</evidence>
<proteinExistence type="inferred from homology"/>
<evidence type="ECO:0000256" key="3">
    <source>
        <dbReference type="ARBA" id="ARBA00023136"/>
    </source>
</evidence>
<comment type="subcellular location">
    <subcellularLocation>
        <location evidence="1">Membrane</location>
        <topology evidence="1">Lipid-anchor</topology>
    </subcellularLocation>
</comment>
<dbReference type="GO" id="GO:0031267">
    <property type="term" value="F:small GTPase binding"/>
    <property type="evidence" value="ECO:0007669"/>
    <property type="project" value="InterPro"/>
</dbReference>
<dbReference type="GO" id="GO:0030833">
    <property type="term" value="P:regulation of actin filament polymerization"/>
    <property type="evidence" value="ECO:0007669"/>
    <property type="project" value="InterPro"/>
</dbReference>
<evidence type="ECO:0000256" key="4">
    <source>
        <dbReference type="ARBA" id="ARBA00023288"/>
    </source>
</evidence>
<dbReference type="AlphaFoldDB" id="A0A0L0T0C0"/>
<dbReference type="OMA" id="MANVCHD"/>
<comment type="similarity">
    <text evidence="2">Belongs to the CYRI family.</text>
</comment>
<name>A0A0L0T0C0_ALLM3</name>
<gene>
    <name evidence="6" type="ORF">AMAG_13264</name>
</gene>
<keyword evidence="3" id="KW-0472">Membrane</keyword>
<evidence type="ECO:0000313" key="6">
    <source>
        <dbReference type="EMBL" id="KNE68095.1"/>
    </source>
</evidence>
<reference evidence="6 7" key="1">
    <citation type="submission" date="2009-11" db="EMBL/GenBank/DDBJ databases">
        <title>Annotation of Allomyces macrogynus ATCC 38327.</title>
        <authorList>
            <consortium name="The Broad Institute Genome Sequencing Platform"/>
            <person name="Russ C."/>
            <person name="Cuomo C."/>
            <person name="Burger G."/>
            <person name="Gray M.W."/>
            <person name="Holland P.W.H."/>
            <person name="King N."/>
            <person name="Lang F.B.F."/>
            <person name="Roger A.J."/>
            <person name="Ruiz-Trillo I."/>
            <person name="Young S.K."/>
            <person name="Zeng Q."/>
            <person name="Gargeya S."/>
            <person name="Fitzgerald M."/>
            <person name="Haas B."/>
            <person name="Abouelleil A."/>
            <person name="Alvarado L."/>
            <person name="Arachchi H.M."/>
            <person name="Berlin A."/>
            <person name="Chapman S.B."/>
            <person name="Gearin G."/>
            <person name="Goldberg J."/>
            <person name="Griggs A."/>
            <person name="Gujja S."/>
            <person name="Hansen M."/>
            <person name="Heiman D."/>
            <person name="Howarth C."/>
            <person name="Larimer J."/>
            <person name="Lui A."/>
            <person name="MacDonald P.J.P."/>
            <person name="McCowen C."/>
            <person name="Montmayeur A."/>
            <person name="Murphy C."/>
            <person name="Neiman D."/>
            <person name="Pearson M."/>
            <person name="Priest M."/>
            <person name="Roberts A."/>
            <person name="Saif S."/>
            <person name="Shea T."/>
            <person name="Sisk P."/>
            <person name="Stolte C."/>
            <person name="Sykes S."/>
            <person name="Wortman J."/>
            <person name="Nusbaum C."/>
            <person name="Birren B."/>
        </authorList>
    </citation>
    <scope>NUCLEOTIDE SEQUENCE [LARGE SCALE GENOMIC DNA]</scope>
    <source>
        <strain evidence="6 7">ATCC 38327</strain>
    </source>
</reference>
<evidence type="ECO:0000259" key="5">
    <source>
        <dbReference type="Pfam" id="PF07159"/>
    </source>
</evidence>
<dbReference type="PANTHER" id="PTHR12422">
    <property type="entry name" value="GH09096P"/>
    <property type="match status" value="1"/>
</dbReference>
<keyword evidence="7" id="KW-1185">Reference proteome</keyword>
<protein>
    <recommendedName>
        <fullName evidence="5">CYRIA/CYRIB Rac1 binding domain-containing protein</fullName>
    </recommendedName>
</protein>
<dbReference type="VEuPathDB" id="FungiDB:AMAG_13264"/>
<dbReference type="Pfam" id="PF07159">
    <property type="entry name" value="CYRIA-B_Rac1-bd"/>
    <property type="match status" value="1"/>
</dbReference>
<dbReference type="InterPro" id="IPR039789">
    <property type="entry name" value="CYRI"/>
</dbReference>
<dbReference type="OrthoDB" id="60973at2759"/>
<keyword evidence="4" id="KW-0449">Lipoprotein</keyword>
<dbReference type="eggNOG" id="KOG3951">
    <property type="taxonomic scope" value="Eukaryota"/>
</dbReference>
<dbReference type="EMBL" id="GG745355">
    <property type="protein sequence ID" value="KNE68095.1"/>
    <property type="molecule type" value="Genomic_DNA"/>
</dbReference>
<feature type="domain" description="CYRIA/CYRIB Rac1 binding" evidence="5">
    <location>
        <begin position="20"/>
        <end position="320"/>
    </location>
</feature>
<dbReference type="Proteomes" id="UP000054350">
    <property type="component" value="Unassembled WGS sequence"/>
</dbReference>
<dbReference type="GO" id="GO:0016020">
    <property type="term" value="C:membrane"/>
    <property type="evidence" value="ECO:0007669"/>
    <property type="project" value="UniProtKB-SubCell"/>
</dbReference>
<reference evidence="7" key="2">
    <citation type="submission" date="2009-11" db="EMBL/GenBank/DDBJ databases">
        <title>The Genome Sequence of Allomyces macrogynus strain ATCC 38327.</title>
        <authorList>
            <consortium name="The Broad Institute Genome Sequencing Platform"/>
            <person name="Russ C."/>
            <person name="Cuomo C."/>
            <person name="Shea T."/>
            <person name="Young S.K."/>
            <person name="Zeng Q."/>
            <person name="Koehrsen M."/>
            <person name="Haas B."/>
            <person name="Borodovsky M."/>
            <person name="Guigo R."/>
            <person name="Alvarado L."/>
            <person name="Berlin A."/>
            <person name="Borenstein D."/>
            <person name="Chen Z."/>
            <person name="Engels R."/>
            <person name="Freedman E."/>
            <person name="Gellesch M."/>
            <person name="Goldberg J."/>
            <person name="Griggs A."/>
            <person name="Gujja S."/>
            <person name="Heiman D."/>
            <person name="Hepburn T."/>
            <person name="Howarth C."/>
            <person name="Jen D."/>
            <person name="Larson L."/>
            <person name="Lewis B."/>
            <person name="Mehta T."/>
            <person name="Park D."/>
            <person name="Pearson M."/>
            <person name="Roberts A."/>
            <person name="Saif S."/>
            <person name="Shenoy N."/>
            <person name="Sisk P."/>
            <person name="Stolte C."/>
            <person name="Sykes S."/>
            <person name="Walk T."/>
            <person name="White J."/>
            <person name="Yandava C."/>
            <person name="Burger G."/>
            <person name="Gray M.W."/>
            <person name="Holland P.W.H."/>
            <person name="King N."/>
            <person name="Lang F.B.F."/>
            <person name="Roger A.J."/>
            <person name="Ruiz-Trillo I."/>
            <person name="Lander E."/>
            <person name="Nusbaum C."/>
        </authorList>
    </citation>
    <scope>NUCLEOTIDE SEQUENCE [LARGE SCALE GENOMIC DNA]</scope>
    <source>
        <strain evidence="7">ATCC 38327</strain>
    </source>
</reference>
<sequence length="328" mass="35821">MGQLLALLLHPSVPAPPPLVAVDLLNPAVTPAEQELLVNVQAVLDEASTILRVLKNYHGCEDVIRSAISSPGQQTESAAWDAVVPCVLQLRQIYEYALKIEQVLPSILEVFCRAEPDGQVDVQKNLETNQATAKAFADLVSFSWEFDDVKMSKPAIQNDFSYYRRTLQRTRALIPGAPNATGPGPIPVGDELANRMSLFYAYPSPFLKLITDTVTQHVNQNHVQVAVANYLMLIAGVCHNAVNTQSSVPALFALRVMTSCLVMYDHIHPVGLFPKNSEANVRLFIRTIQTHGGASSATLLNSLRYSSKTFNNADVPKATKALFEGSLA</sequence>
<organism evidence="6 7">
    <name type="scientific">Allomyces macrogynus (strain ATCC 38327)</name>
    <name type="common">Allomyces javanicus var. macrogynus</name>
    <dbReference type="NCBI Taxonomy" id="578462"/>
    <lineage>
        <taxon>Eukaryota</taxon>
        <taxon>Fungi</taxon>
        <taxon>Fungi incertae sedis</taxon>
        <taxon>Blastocladiomycota</taxon>
        <taxon>Blastocladiomycetes</taxon>
        <taxon>Blastocladiales</taxon>
        <taxon>Blastocladiaceae</taxon>
        <taxon>Allomyces</taxon>
    </lineage>
</organism>
<accession>A0A0L0T0C0</accession>
<evidence type="ECO:0000256" key="1">
    <source>
        <dbReference type="ARBA" id="ARBA00004635"/>
    </source>
</evidence>